<dbReference type="Pfam" id="PF13472">
    <property type="entry name" value="Lipase_GDSL_2"/>
    <property type="match status" value="1"/>
</dbReference>
<dbReference type="OrthoDB" id="3257981at2759"/>
<sequence>MAQIVTIATILLLVSRCCVQAKGVFAHFMVGNTGNDFGISDWDTQFDKASEAGIQAFALNIAADWAGNDDAIHLAFLEASKPRFNIIKLFFSFDYAGGGAWDKEKVVSMINQYKSHGRYWQHDGPNGLQPLVSTFEGPDNAGDWKDIKARTGCFFMPDWSSLGAGPAAKLADGVADGLFSWAAWPWLGRKMDTYTDHSYMDALKIDDTHHKPYMMAVSPWFYTNMPGYNKNWLWKGGNLWYERWQQVWQLQPEYVEIISWNDFGESHYIGPLNEKEYTAFDTGEAPFNYVRGLEHAGWLEHLPFMIQTYLYGNSQFTRESVVVSHHATSAKVCTNGGGTTGNTASQLQLESNPEYISTDTLYIAALLTEPTEMYIQSTDGNHPVEVVQKDKWDIMPDGGVGLYYVRVPVQDPGNQHIGFSRNGIEIGGVNTDVSTECMSGGKMNWNARVSSDNWPLSKSGGPWEQKQDVEDRVCIQGWGEGLGFNDLCEFTCGLGYCPDSCVCENIGEQRDKPDPTYDKGFPANGDDNYAGLCDFACNLGHCPSEWCSPTKKPQYIPDTSPFLPDTCTKGTGTGDYVGLCDYACHFGFCPMHMCTCLVTGPLNLPPPVTDDMDWRVFRELNDSNLCWFACIRGYCPDNCKKALPSDEGGRWDFSWANRYAAIGDSYAAGIGIGALRTESDAYDCSRYDGAYPLKVQQIVQAKNFLFTACSGDTTVDMISKQIYKLGAIPRTPGDYYDLITVSAGGNDVGFSDVLKACVFLPTSPAKCTDALATAESNIDNRLETQVVSLLSALQPRLAIWTGVIAWTLYAKFFDEAPEPCNDQTWCFTPDPVSTLCAKVTVELRQEMNRLVGKTNDVLLSTFAQWNTQYPSTKVHAVEWSGFVMATDGQFCESDSADAVDDPSNDKLAFIRPNLNVYVPPTKGRLARHVLYDSGDASLNSTTEIEALLALRDTPGWLPDSISRNFHPNQLGASIQAELTVGVIAQAREDFLDPGIDISTCPLP</sequence>
<dbReference type="InterPro" id="IPR013830">
    <property type="entry name" value="SGNH_hydro"/>
</dbReference>
<dbReference type="PANTHER" id="PTHR37981">
    <property type="entry name" value="LIPASE 2"/>
    <property type="match status" value="1"/>
</dbReference>
<keyword evidence="1" id="KW-0732">Signal</keyword>
<keyword evidence="3" id="KW-0378">Hydrolase</keyword>
<evidence type="ECO:0000313" key="3">
    <source>
        <dbReference type="EMBL" id="KAF2116938.1"/>
    </source>
</evidence>
<evidence type="ECO:0000256" key="1">
    <source>
        <dbReference type="SAM" id="SignalP"/>
    </source>
</evidence>
<dbReference type="EMBL" id="ML977320">
    <property type="protein sequence ID" value="KAF2116938.1"/>
    <property type="molecule type" value="Genomic_DNA"/>
</dbReference>
<organism evidence="3 4">
    <name type="scientific">Lophiotrema nucula</name>
    <dbReference type="NCBI Taxonomy" id="690887"/>
    <lineage>
        <taxon>Eukaryota</taxon>
        <taxon>Fungi</taxon>
        <taxon>Dikarya</taxon>
        <taxon>Ascomycota</taxon>
        <taxon>Pezizomycotina</taxon>
        <taxon>Dothideomycetes</taxon>
        <taxon>Pleosporomycetidae</taxon>
        <taxon>Pleosporales</taxon>
        <taxon>Lophiotremataceae</taxon>
        <taxon>Lophiotrema</taxon>
    </lineage>
</organism>
<dbReference type="GO" id="GO:0051118">
    <property type="term" value="F:glucan endo-1,3-alpha-glucosidase activity"/>
    <property type="evidence" value="ECO:0007669"/>
    <property type="project" value="InterPro"/>
</dbReference>
<dbReference type="InterPro" id="IPR036514">
    <property type="entry name" value="SGNH_hydro_sf"/>
</dbReference>
<accession>A0A6A5ZF06</accession>
<feature type="signal peptide" evidence="1">
    <location>
        <begin position="1"/>
        <end position="21"/>
    </location>
</feature>
<dbReference type="Pfam" id="PF03659">
    <property type="entry name" value="Glyco_hydro_71"/>
    <property type="match status" value="1"/>
</dbReference>
<dbReference type="Gene3D" id="3.20.20.80">
    <property type="entry name" value="Glycosidases"/>
    <property type="match status" value="1"/>
</dbReference>
<dbReference type="CDD" id="cd11577">
    <property type="entry name" value="GH71"/>
    <property type="match status" value="1"/>
</dbReference>
<dbReference type="InterPro" id="IPR037460">
    <property type="entry name" value="SEST-like"/>
</dbReference>
<dbReference type="GO" id="GO:0006629">
    <property type="term" value="P:lipid metabolic process"/>
    <property type="evidence" value="ECO:0007669"/>
    <property type="project" value="TreeGrafter"/>
</dbReference>
<dbReference type="GO" id="GO:0016788">
    <property type="term" value="F:hydrolase activity, acting on ester bonds"/>
    <property type="evidence" value="ECO:0007669"/>
    <property type="project" value="InterPro"/>
</dbReference>
<proteinExistence type="predicted"/>
<dbReference type="InterPro" id="IPR005197">
    <property type="entry name" value="Glyco_hydro_71"/>
</dbReference>
<dbReference type="Proteomes" id="UP000799770">
    <property type="component" value="Unassembled WGS sequence"/>
</dbReference>
<evidence type="ECO:0000259" key="2">
    <source>
        <dbReference type="Pfam" id="PF13472"/>
    </source>
</evidence>
<gene>
    <name evidence="3" type="ORF">BDV96DRAFT_39069</name>
</gene>
<dbReference type="Gene3D" id="3.40.50.1110">
    <property type="entry name" value="SGNH hydrolase"/>
    <property type="match status" value="1"/>
</dbReference>
<evidence type="ECO:0000313" key="4">
    <source>
        <dbReference type="Proteomes" id="UP000799770"/>
    </source>
</evidence>
<dbReference type="PANTHER" id="PTHR37981:SF1">
    <property type="entry name" value="SGNH HYDROLASE-TYPE ESTERASE DOMAIN-CONTAINING PROTEIN"/>
    <property type="match status" value="1"/>
</dbReference>
<dbReference type="SUPFAM" id="SSF52266">
    <property type="entry name" value="SGNH hydrolase"/>
    <property type="match status" value="1"/>
</dbReference>
<feature type="chain" id="PRO_5025588825" evidence="1">
    <location>
        <begin position="22"/>
        <end position="1003"/>
    </location>
</feature>
<name>A0A6A5ZF06_9PLEO</name>
<dbReference type="CDD" id="cd01823">
    <property type="entry name" value="SEST_like"/>
    <property type="match status" value="1"/>
</dbReference>
<reference evidence="3" key="1">
    <citation type="journal article" date="2020" name="Stud. Mycol.">
        <title>101 Dothideomycetes genomes: a test case for predicting lifestyles and emergence of pathogens.</title>
        <authorList>
            <person name="Haridas S."/>
            <person name="Albert R."/>
            <person name="Binder M."/>
            <person name="Bloem J."/>
            <person name="Labutti K."/>
            <person name="Salamov A."/>
            <person name="Andreopoulos B."/>
            <person name="Baker S."/>
            <person name="Barry K."/>
            <person name="Bills G."/>
            <person name="Bluhm B."/>
            <person name="Cannon C."/>
            <person name="Castanera R."/>
            <person name="Culley D."/>
            <person name="Daum C."/>
            <person name="Ezra D."/>
            <person name="Gonzalez J."/>
            <person name="Henrissat B."/>
            <person name="Kuo A."/>
            <person name="Liang C."/>
            <person name="Lipzen A."/>
            <person name="Lutzoni F."/>
            <person name="Magnuson J."/>
            <person name="Mondo S."/>
            <person name="Nolan M."/>
            <person name="Ohm R."/>
            <person name="Pangilinan J."/>
            <person name="Park H.-J."/>
            <person name="Ramirez L."/>
            <person name="Alfaro M."/>
            <person name="Sun H."/>
            <person name="Tritt A."/>
            <person name="Yoshinaga Y."/>
            <person name="Zwiers L.-H."/>
            <person name="Turgeon B."/>
            <person name="Goodwin S."/>
            <person name="Spatafora J."/>
            <person name="Crous P."/>
            <person name="Grigoriev I."/>
        </authorList>
    </citation>
    <scope>NUCLEOTIDE SEQUENCE</scope>
    <source>
        <strain evidence="3">CBS 627.86</strain>
    </source>
</reference>
<feature type="domain" description="SGNH hydrolase-type esterase" evidence="2">
    <location>
        <begin position="661"/>
        <end position="760"/>
    </location>
</feature>
<keyword evidence="4" id="KW-1185">Reference proteome</keyword>
<dbReference type="AlphaFoldDB" id="A0A6A5ZF06"/>
<protein>
    <submittedName>
        <fullName evidence="3">Glycosyl hydrolase family 71-domain-containing protein</fullName>
    </submittedName>
</protein>